<accession>A0AAE0U367</accession>
<protein>
    <submittedName>
        <fullName evidence="2">Uncharacterized protein</fullName>
    </submittedName>
</protein>
<organism evidence="2 3">
    <name type="scientific">Podospora didyma</name>
    <dbReference type="NCBI Taxonomy" id="330526"/>
    <lineage>
        <taxon>Eukaryota</taxon>
        <taxon>Fungi</taxon>
        <taxon>Dikarya</taxon>
        <taxon>Ascomycota</taxon>
        <taxon>Pezizomycotina</taxon>
        <taxon>Sordariomycetes</taxon>
        <taxon>Sordariomycetidae</taxon>
        <taxon>Sordariales</taxon>
        <taxon>Podosporaceae</taxon>
        <taxon>Podospora</taxon>
    </lineage>
</organism>
<evidence type="ECO:0000256" key="1">
    <source>
        <dbReference type="SAM" id="MobiDB-lite"/>
    </source>
</evidence>
<reference evidence="2" key="2">
    <citation type="submission" date="2023-06" db="EMBL/GenBank/DDBJ databases">
        <authorList>
            <consortium name="Lawrence Berkeley National Laboratory"/>
            <person name="Haridas S."/>
            <person name="Hensen N."/>
            <person name="Bonometti L."/>
            <person name="Westerberg I."/>
            <person name="Brannstrom I.O."/>
            <person name="Guillou S."/>
            <person name="Cros-Aarteil S."/>
            <person name="Calhoun S."/>
            <person name="Kuo A."/>
            <person name="Mondo S."/>
            <person name="Pangilinan J."/>
            <person name="Riley R."/>
            <person name="LaButti K."/>
            <person name="Andreopoulos B."/>
            <person name="Lipzen A."/>
            <person name="Chen C."/>
            <person name="Yanf M."/>
            <person name="Daum C."/>
            <person name="Ng V."/>
            <person name="Clum A."/>
            <person name="Steindorff A."/>
            <person name="Ohm R."/>
            <person name="Martin F."/>
            <person name="Silar P."/>
            <person name="Natvig D."/>
            <person name="Lalanne C."/>
            <person name="Gautier V."/>
            <person name="Ament-velasquez S.L."/>
            <person name="Kruys A."/>
            <person name="Hutchinson M.I."/>
            <person name="Powell A.J."/>
            <person name="Barry K."/>
            <person name="Miller A.N."/>
            <person name="Grigoriev I.V."/>
            <person name="Debuchy R."/>
            <person name="Gladieux P."/>
            <person name="Thoren M.H."/>
            <person name="Johannesson H."/>
        </authorList>
    </citation>
    <scope>NUCLEOTIDE SEQUENCE</scope>
    <source>
        <strain evidence="2">CBS 232.78</strain>
    </source>
</reference>
<feature type="compositionally biased region" description="Polar residues" evidence="1">
    <location>
        <begin position="247"/>
        <end position="257"/>
    </location>
</feature>
<feature type="compositionally biased region" description="Basic residues" evidence="1">
    <location>
        <begin position="13"/>
        <end position="29"/>
    </location>
</feature>
<dbReference type="EMBL" id="JAULSW010000002">
    <property type="protein sequence ID" value="KAK3389303.1"/>
    <property type="molecule type" value="Genomic_DNA"/>
</dbReference>
<feature type="compositionally biased region" description="Basic and acidic residues" evidence="1">
    <location>
        <begin position="348"/>
        <end position="379"/>
    </location>
</feature>
<keyword evidence="3" id="KW-1185">Reference proteome</keyword>
<dbReference type="Proteomes" id="UP001285441">
    <property type="component" value="Unassembled WGS sequence"/>
</dbReference>
<feature type="compositionally biased region" description="Basic and acidic residues" evidence="1">
    <location>
        <begin position="64"/>
        <end position="82"/>
    </location>
</feature>
<sequence>MHERRERHERNDKHNRHNRHERHERHDRHNKLDRPEKPQDSKRPPQTVDRYRPGNDNPSKNTPSRKDRKQERRAVDNDEQPKATKRRSSVTDGKEDEAEGEDYQHVFAETKPPRAGDPVGIPLGCQYNDDATIPPKFDAKCLQSKFFNKENRKEFAMSIRDSDYWHEARDDPVFRHYVGMTMRRFSGCEHHYSVLDPAARPPSPVSIKMPPRYRIDRVVREVTPKRELPYGTPTSLRNTHGRHLSPRVSSSRNSPLSRHNGDGGESRRFPKRSLEHTPEEHQLDEHDAKRAKTSVDKQQEVRPDNQDANDSPIADGPGSPLPDNESPAIRLEGNPWFPQPGETAIEAPSDRYLEVHYDSKPSSCREERALYSKMRHDSGYHSGQSQDKASHRDVDRGRGDRPPVQRPRSPSRSRSGSRGRMHRRRSPSHSRSDSRTPSDQRSYRSRSDSPLTAIEAGLLGLTDEDESKLKLKKKKPIRKVKVAAAFSRRW</sequence>
<feature type="region of interest" description="Disordered" evidence="1">
    <location>
        <begin position="224"/>
        <end position="451"/>
    </location>
</feature>
<proteinExistence type="predicted"/>
<feature type="compositionally biased region" description="Basic and acidic residues" evidence="1">
    <location>
        <begin position="388"/>
        <end position="403"/>
    </location>
</feature>
<feature type="compositionally biased region" description="Basic and acidic residues" evidence="1">
    <location>
        <begin position="259"/>
        <end position="305"/>
    </location>
</feature>
<comment type="caution">
    <text evidence="2">The sequence shown here is derived from an EMBL/GenBank/DDBJ whole genome shotgun (WGS) entry which is preliminary data.</text>
</comment>
<gene>
    <name evidence="2" type="ORF">B0H63DRAFT_463357</name>
</gene>
<feature type="compositionally biased region" description="Basic residues" evidence="1">
    <location>
        <begin position="409"/>
        <end position="428"/>
    </location>
</feature>
<name>A0AAE0U367_9PEZI</name>
<feature type="region of interest" description="Disordered" evidence="1">
    <location>
        <begin position="1"/>
        <end position="117"/>
    </location>
</feature>
<dbReference type="AlphaFoldDB" id="A0AAE0U367"/>
<feature type="compositionally biased region" description="Basic and acidic residues" evidence="1">
    <location>
        <begin position="430"/>
        <end position="447"/>
    </location>
</feature>
<evidence type="ECO:0000313" key="3">
    <source>
        <dbReference type="Proteomes" id="UP001285441"/>
    </source>
</evidence>
<feature type="compositionally biased region" description="Basic and acidic residues" evidence="1">
    <location>
        <begin position="30"/>
        <end position="53"/>
    </location>
</feature>
<feature type="compositionally biased region" description="Basic and acidic residues" evidence="1">
    <location>
        <begin position="1"/>
        <end position="12"/>
    </location>
</feature>
<evidence type="ECO:0000313" key="2">
    <source>
        <dbReference type="EMBL" id="KAK3389303.1"/>
    </source>
</evidence>
<reference evidence="2" key="1">
    <citation type="journal article" date="2023" name="Mol. Phylogenet. Evol.">
        <title>Genome-scale phylogeny and comparative genomics of the fungal order Sordariales.</title>
        <authorList>
            <person name="Hensen N."/>
            <person name="Bonometti L."/>
            <person name="Westerberg I."/>
            <person name="Brannstrom I.O."/>
            <person name="Guillou S."/>
            <person name="Cros-Aarteil S."/>
            <person name="Calhoun S."/>
            <person name="Haridas S."/>
            <person name="Kuo A."/>
            <person name="Mondo S."/>
            <person name="Pangilinan J."/>
            <person name="Riley R."/>
            <person name="LaButti K."/>
            <person name="Andreopoulos B."/>
            <person name="Lipzen A."/>
            <person name="Chen C."/>
            <person name="Yan M."/>
            <person name="Daum C."/>
            <person name="Ng V."/>
            <person name="Clum A."/>
            <person name="Steindorff A."/>
            <person name="Ohm R.A."/>
            <person name="Martin F."/>
            <person name="Silar P."/>
            <person name="Natvig D.O."/>
            <person name="Lalanne C."/>
            <person name="Gautier V."/>
            <person name="Ament-Velasquez S.L."/>
            <person name="Kruys A."/>
            <person name="Hutchinson M.I."/>
            <person name="Powell A.J."/>
            <person name="Barry K."/>
            <person name="Miller A.N."/>
            <person name="Grigoriev I.V."/>
            <person name="Debuchy R."/>
            <person name="Gladieux P."/>
            <person name="Hiltunen Thoren M."/>
            <person name="Johannesson H."/>
        </authorList>
    </citation>
    <scope>NUCLEOTIDE SEQUENCE</scope>
    <source>
        <strain evidence="2">CBS 232.78</strain>
    </source>
</reference>